<dbReference type="InterPro" id="IPR001927">
    <property type="entry name" value="Na/Gal_symport"/>
</dbReference>
<feature type="transmembrane region" description="Helical" evidence="7">
    <location>
        <begin position="145"/>
        <end position="168"/>
    </location>
</feature>
<evidence type="ECO:0000259" key="8">
    <source>
        <dbReference type="PROSITE" id="PS50850"/>
    </source>
</evidence>
<keyword evidence="5 7" id="KW-1133">Transmembrane helix</keyword>
<dbReference type="STRING" id="1114972.FD35_GL000641"/>
<feature type="domain" description="Major facilitator superfamily (MFS) profile" evidence="8">
    <location>
        <begin position="45"/>
        <end position="463"/>
    </location>
</feature>
<dbReference type="PANTHER" id="PTHR11328">
    <property type="entry name" value="MAJOR FACILITATOR SUPERFAMILY DOMAIN-CONTAINING PROTEIN"/>
    <property type="match status" value="1"/>
</dbReference>
<comment type="subcellular location">
    <subcellularLocation>
        <location evidence="1">Cell membrane</location>
        <topology evidence="1">Multi-pass membrane protein</topology>
    </subcellularLocation>
</comment>
<feature type="transmembrane region" description="Helical" evidence="7">
    <location>
        <begin position="328"/>
        <end position="345"/>
    </location>
</feature>
<evidence type="ECO:0000256" key="3">
    <source>
        <dbReference type="ARBA" id="ARBA00022597"/>
    </source>
</evidence>
<dbReference type="EMBL" id="AZFF01000011">
    <property type="protein sequence ID" value="KRL54055.1"/>
    <property type="molecule type" value="Genomic_DNA"/>
</dbReference>
<dbReference type="eggNOG" id="COG2211">
    <property type="taxonomic scope" value="Bacteria"/>
</dbReference>
<evidence type="ECO:0000256" key="2">
    <source>
        <dbReference type="ARBA" id="ARBA00022448"/>
    </source>
</evidence>
<feature type="transmembrane region" description="Helical" evidence="7">
    <location>
        <begin position="351"/>
        <end position="375"/>
    </location>
</feature>
<feature type="transmembrane region" description="Helical" evidence="7">
    <location>
        <begin position="257"/>
        <end position="277"/>
    </location>
</feature>
<dbReference type="InterPro" id="IPR039672">
    <property type="entry name" value="MFS_2"/>
</dbReference>
<feature type="transmembrane region" description="Helical" evidence="7">
    <location>
        <begin position="115"/>
        <end position="133"/>
    </location>
</feature>
<evidence type="ECO:0000256" key="4">
    <source>
        <dbReference type="ARBA" id="ARBA00022692"/>
    </source>
</evidence>
<accession>A0A0R1RAS6</accession>
<keyword evidence="10" id="KW-1185">Reference proteome</keyword>
<name>A0A0R1RAS6_9LACO</name>
<feature type="transmembrane region" description="Helical" evidence="7">
    <location>
        <begin position="441"/>
        <end position="460"/>
    </location>
</feature>
<comment type="caution">
    <text evidence="9">The sequence shown here is derived from an EMBL/GenBank/DDBJ whole genome shotgun (WGS) entry which is preliminary data.</text>
</comment>
<keyword evidence="2" id="KW-0813">Transport</keyword>
<dbReference type="PROSITE" id="PS50850">
    <property type="entry name" value="MFS"/>
    <property type="match status" value="1"/>
</dbReference>
<feature type="transmembrane region" description="Helical" evidence="7">
    <location>
        <begin position="297"/>
        <end position="316"/>
    </location>
</feature>
<evidence type="ECO:0000256" key="7">
    <source>
        <dbReference type="SAM" id="Phobius"/>
    </source>
</evidence>
<evidence type="ECO:0000256" key="1">
    <source>
        <dbReference type="ARBA" id="ARBA00004651"/>
    </source>
</evidence>
<dbReference type="Pfam" id="PF13347">
    <property type="entry name" value="MFS_2"/>
    <property type="match status" value="1"/>
</dbReference>
<evidence type="ECO:0000313" key="10">
    <source>
        <dbReference type="Proteomes" id="UP000051999"/>
    </source>
</evidence>
<dbReference type="GO" id="GO:0015293">
    <property type="term" value="F:symporter activity"/>
    <property type="evidence" value="ECO:0007669"/>
    <property type="project" value="InterPro"/>
</dbReference>
<dbReference type="Proteomes" id="UP000051999">
    <property type="component" value="Unassembled WGS sequence"/>
</dbReference>
<dbReference type="PANTHER" id="PTHR11328:SF24">
    <property type="entry name" value="MAJOR FACILITATOR SUPERFAMILY (MFS) PROFILE DOMAIN-CONTAINING PROTEIN"/>
    <property type="match status" value="1"/>
</dbReference>
<dbReference type="GO" id="GO:0008643">
    <property type="term" value="P:carbohydrate transport"/>
    <property type="evidence" value="ECO:0007669"/>
    <property type="project" value="InterPro"/>
</dbReference>
<evidence type="ECO:0000313" key="9">
    <source>
        <dbReference type="EMBL" id="KRL54055.1"/>
    </source>
</evidence>
<feature type="transmembrane region" description="Helical" evidence="7">
    <location>
        <begin position="387"/>
        <end position="406"/>
    </location>
</feature>
<dbReference type="Gene3D" id="1.20.1250.20">
    <property type="entry name" value="MFS general substrate transporter like domains"/>
    <property type="match status" value="2"/>
</dbReference>
<protein>
    <recommendedName>
        <fullName evidence="8">Major facilitator superfamily (MFS) profile domain-containing protein</fullName>
    </recommendedName>
</protein>
<feature type="transmembrane region" description="Helical" evidence="7">
    <location>
        <begin position="76"/>
        <end position="103"/>
    </location>
</feature>
<keyword evidence="4 7" id="KW-0812">Transmembrane</keyword>
<dbReference type="CDD" id="cd17332">
    <property type="entry name" value="MFS_MelB_like"/>
    <property type="match status" value="1"/>
</dbReference>
<feature type="transmembrane region" description="Helical" evidence="7">
    <location>
        <begin position="189"/>
        <end position="209"/>
    </location>
</feature>
<keyword evidence="6 7" id="KW-0472">Membrane</keyword>
<feature type="transmembrane region" description="Helical" evidence="7">
    <location>
        <begin position="215"/>
        <end position="236"/>
    </location>
</feature>
<dbReference type="SUPFAM" id="SSF103473">
    <property type="entry name" value="MFS general substrate transporter"/>
    <property type="match status" value="1"/>
</dbReference>
<keyword evidence="3" id="KW-0762">Sugar transport</keyword>
<gene>
    <name evidence="9" type="ORF">FD35_GL000641</name>
</gene>
<sequence length="483" mass="52952">MGKLRSMKALLKKYRPILFTSGGTIVKSHIAESLKSSTKIPFHRMLAYASTDMAGNLLYTTVTTFILYYYTDVFGLSVAAAGTILLAARILDAFDAPVWGFIIDHTHTRWGQSRPYFLWIAFPFAIFFILMFWSPSLSSTGKFWWAMITYLLFGISYTGVGTPISSILPNLSNDSDQRIKLNSTRMIGGNIGFFITATFTLSFVAFFGGGSAVTGWRTTALVLAVIGFALLMFAFLDTREINTQSQKSLPIIDSIRAAKSNWPWFILVLGFIFYWLGNASRTSVLVYYTQYNLGAKGFASVLNALVMFQMVGMLLIPFLVKKFAKTQVLIAGLLLAALGQIAIAFTGHSFIALAVAWSIASIGTGISVSMPFAMLSDTVDYGEWKNGIRASGFLTAIGSSFAIKMGSGLGGWAPSMILNHAGYKAGIAQNAASLSAIKFCFSYLPAIFFIGGALIMIAYLKFERKETTIRETLIDRRGQIKES</sequence>
<evidence type="ECO:0000256" key="6">
    <source>
        <dbReference type="ARBA" id="ARBA00023136"/>
    </source>
</evidence>
<reference evidence="9 10" key="1">
    <citation type="journal article" date="2015" name="Genome Announc.">
        <title>Expanding the biotechnology potential of lactobacilli through comparative genomics of 213 strains and associated genera.</title>
        <authorList>
            <person name="Sun Z."/>
            <person name="Harris H.M."/>
            <person name="McCann A."/>
            <person name="Guo C."/>
            <person name="Argimon S."/>
            <person name="Zhang W."/>
            <person name="Yang X."/>
            <person name="Jeffery I.B."/>
            <person name="Cooney J.C."/>
            <person name="Kagawa T.F."/>
            <person name="Liu W."/>
            <person name="Song Y."/>
            <person name="Salvetti E."/>
            <person name="Wrobel A."/>
            <person name="Rasinkangas P."/>
            <person name="Parkhill J."/>
            <person name="Rea M.C."/>
            <person name="O'Sullivan O."/>
            <person name="Ritari J."/>
            <person name="Douillard F.P."/>
            <person name="Paul Ross R."/>
            <person name="Yang R."/>
            <person name="Briner A.E."/>
            <person name="Felis G.E."/>
            <person name="de Vos W.M."/>
            <person name="Barrangou R."/>
            <person name="Klaenhammer T.R."/>
            <person name="Caufield P.W."/>
            <person name="Cui Y."/>
            <person name="Zhang H."/>
            <person name="O'Toole P.W."/>
        </authorList>
    </citation>
    <scope>NUCLEOTIDE SEQUENCE [LARGE SCALE GENOMIC DNA]</scope>
    <source>
        <strain evidence="9 10">DSM 15814</strain>
    </source>
</reference>
<organism evidence="9 10">
    <name type="scientific">Furfurilactobacillus rossiae DSM 15814</name>
    <dbReference type="NCBI Taxonomy" id="1114972"/>
    <lineage>
        <taxon>Bacteria</taxon>
        <taxon>Bacillati</taxon>
        <taxon>Bacillota</taxon>
        <taxon>Bacilli</taxon>
        <taxon>Lactobacillales</taxon>
        <taxon>Lactobacillaceae</taxon>
        <taxon>Furfurilactobacillus</taxon>
    </lineage>
</organism>
<dbReference type="GO" id="GO:0005886">
    <property type="term" value="C:plasma membrane"/>
    <property type="evidence" value="ECO:0007669"/>
    <property type="project" value="UniProtKB-SubCell"/>
</dbReference>
<dbReference type="GO" id="GO:0006814">
    <property type="term" value="P:sodium ion transport"/>
    <property type="evidence" value="ECO:0007669"/>
    <property type="project" value="InterPro"/>
</dbReference>
<dbReference type="InterPro" id="IPR020846">
    <property type="entry name" value="MFS_dom"/>
</dbReference>
<dbReference type="NCBIfam" id="TIGR00792">
    <property type="entry name" value="gph"/>
    <property type="match status" value="1"/>
</dbReference>
<dbReference type="AlphaFoldDB" id="A0A0R1RAS6"/>
<feature type="transmembrane region" description="Helical" evidence="7">
    <location>
        <begin position="45"/>
        <end position="70"/>
    </location>
</feature>
<proteinExistence type="predicted"/>
<dbReference type="PATRIC" id="fig|1114972.6.peg.641"/>
<dbReference type="InterPro" id="IPR036259">
    <property type="entry name" value="MFS_trans_sf"/>
</dbReference>
<evidence type="ECO:0000256" key="5">
    <source>
        <dbReference type="ARBA" id="ARBA00022989"/>
    </source>
</evidence>